<keyword evidence="1" id="KW-0812">Transmembrane</keyword>
<dbReference type="Proteomes" id="UP000050514">
    <property type="component" value="Unassembled WGS sequence"/>
</dbReference>
<feature type="transmembrane region" description="Helical" evidence="1">
    <location>
        <begin position="12"/>
        <end position="33"/>
    </location>
</feature>
<name>A0A0P6XBX0_9CHLR</name>
<protein>
    <submittedName>
        <fullName evidence="2">Uncharacterized protein</fullName>
    </submittedName>
</protein>
<proteinExistence type="predicted"/>
<organism evidence="2 3">
    <name type="scientific">Bellilinea caldifistulae</name>
    <dbReference type="NCBI Taxonomy" id="360411"/>
    <lineage>
        <taxon>Bacteria</taxon>
        <taxon>Bacillati</taxon>
        <taxon>Chloroflexota</taxon>
        <taxon>Anaerolineae</taxon>
        <taxon>Anaerolineales</taxon>
        <taxon>Anaerolineaceae</taxon>
        <taxon>Bellilinea</taxon>
    </lineage>
</organism>
<dbReference type="RefSeq" id="WP_061914311.1">
    <property type="nucleotide sequence ID" value="NZ_DF967971.1"/>
</dbReference>
<dbReference type="EMBL" id="LGHJ01000008">
    <property type="protein sequence ID" value="KPL77755.1"/>
    <property type="molecule type" value="Genomic_DNA"/>
</dbReference>
<accession>A0A0P6XBX0</accession>
<comment type="caution">
    <text evidence="2">The sequence shown here is derived from an EMBL/GenBank/DDBJ whole genome shotgun (WGS) entry which is preliminary data.</text>
</comment>
<dbReference type="AlphaFoldDB" id="A0A0P6XBX0"/>
<gene>
    <name evidence="2" type="ORF">AC812_02595</name>
</gene>
<keyword evidence="1" id="KW-0472">Membrane</keyword>
<evidence type="ECO:0000256" key="1">
    <source>
        <dbReference type="SAM" id="Phobius"/>
    </source>
</evidence>
<evidence type="ECO:0000313" key="3">
    <source>
        <dbReference type="Proteomes" id="UP000050514"/>
    </source>
</evidence>
<reference evidence="2 3" key="1">
    <citation type="submission" date="2015-07" db="EMBL/GenBank/DDBJ databases">
        <title>Draft genome of Bellilinea caldifistulae DSM 17877.</title>
        <authorList>
            <person name="Hemp J."/>
            <person name="Ward L.M."/>
            <person name="Pace L.A."/>
            <person name="Fischer W.W."/>
        </authorList>
    </citation>
    <scope>NUCLEOTIDE SEQUENCE [LARGE SCALE GENOMIC DNA]</scope>
    <source>
        <strain evidence="2 3">GOMI-1</strain>
    </source>
</reference>
<sequence length="157" mass="17644">MIRSLFSALGILIRLLLALVLIAGLVLVAFVAYRGSQPMQLASANGMTYWQFMRDRIGAIRELPVKCQQMHFTSFAIAVPLYPALYTYIGIYPESYLAGHTQPDPSIPRDIGWTDAPDTWWRLVEDVSWEAWVTQHLPTVMPECNLKPPSLPGVSKP</sequence>
<keyword evidence="3" id="KW-1185">Reference proteome</keyword>
<evidence type="ECO:0000313" key="2">
    <source>
        <dbReference type="EMBL" id="KPL77755.1"/>
    </source>
</evidence>
<keyword evidence="1" id="KW-1133">Transmembrane helix</keyword>